<comment type="caution">
    <text evidence="1">The sequence shown here is derived from an EMBL/GenBank/DDBJ whole genome shotgun (WGS) entry which is preliminary data.</text>
</comment>
<proteinExistence type="predicted"/>
<dbReference type="AlphaFoldDB" id="Q4MZD8"/>
<evidence type="ECO:0000313" key="2">
    <source>
        <dbReference type="Proteomes" id="UP000001949"/>
    </source>
</evidence>
<keyword evidence="2" id="KW-1185">Reference proteome</keyword>
<protein>
    <submittedName>
        <fullName evidence="1">Uncharacterized protein</fullName>
    </submittedName>
</protein>
<dbReference type="eggNOG" id="ENOG502SPYS">
    <property type="taxonomic scope" value="Eukaryota"/>
</dbReference>
<gene>
    <name evidence="1" type="ordered locus">TP03_0585</name>
</gene>
<dbReference type="EMBL" id="AAGK01000005">
    <property type="protein sequence ID" value="EAN31330.1"/>
    <property type="molecule type" value="Genomic_DNA"/>
</dbReference>
<dbReference type="FunCoup" id="Q4MZD8">
    <property type="interactions" value="3"/>
</dbReference>
<reference evidence="1 2" key="1">
    <citation type="journal article" date="2005" name="Science">
        <title>Genome sequence of Theileria parva, a bovine pathogen that transforms lymphocytes.</title>
        <authorList>
            <person name="Gardner M.J."/>
            <person name="Bishop R."/>
            <person name="Shah T."/>
            <person name="de Villiers E.P."/>
            <person name="Carlton J.M."/>
            <person name="Hall N."/>
            <person name="Ren Q."/>
            <person name="Paulsen I.T."/>
            <person name="Pain A."/>
            <person name="Berriman M."/>
            <person name="Wilson R.J.M."/>
            <person name="Sato S."/>
            <person name="Ralph S.A."/>
            <person name="Mann D.J."/>
            <person name="Xiong Z."/>
            <person name="Shallom S.J."/>
            <person name="Weidman J."/>
            <person name="Jiang L."/>
            <person name="Lynn J."/>
            <person name="Weaver B."/>
            <person name="Shoaibi A."/>
            <person name="Domingo A.R."/>
            <person name="Wasawo D."/>
            <person name="Crabtree J."/>
            <person name="Wortman J.R."/>
            <person name="Haas B."/>
            <person name="Angiuoli S.V."/>
            <person name="Creasy T.H."/>
            <person name="Lu C."/>
            <person name="Suh B."/>
            <person name="Silva J.C."/>
            <person name="Utterback T.R."/>
            <person name="Feldblyum T.V."/>
            <person name="Pertea M."/>
            <person name="Allen J."/>
            <person name="Nierman W.C."/>
            <person name="Taracha E.L.N."/>
            <person name="Salzberg S.L."/>
            <person name="White O.R."/>
            <person name="Fitzhugh H.A."/>
            <person name="Morzaria S."/>
            <person name="Venter J.C."/>
            <person name="Fraser C.M."/>
            <person name="Nene V."/>
        </authorList>
    </citation>
    <scope>NUCLEOTIDE SEQUENCE [LARGE SCALE GENOMIC DNA]</scope>
    <source>
        <strain evidence="1 2">Muguga</strain>
    </source>
</reference>
<evidence type="ECO:0000313" key="1">
    <source>
        <dbReference type="EMBL" id="EAN31330.1"/>
    </source>
</evidence>
<organism evidence="1 2">
    <name type="scientific">Theileria parva</name>
    <name type="common">East coast fever infection agent</name>
    <dbReference type="NCBI Taxonomy" id="5875"/>
    <lineage>
        <taxon>Eukaryota</taxon>
        <taxon>Sar</taxon>
        <taxon>Alveolata</taxon>
        <taxon>Apicomplexa</taxon>
        <taxon>Aconoidasida</taxon>
        <taxon>Piroplasmida</taxon>
        <taxon>Theileriidae</taxon>
        <taxon>Theileria</taxon>
    </lineage>
</organism>
<dbReference type="Proteomes" id="UP000001949">
    <property type="component" value="Unassembled WGS sequence"/>
</dbReference>
<dbReference type="OMA" id="NMCLSID"/>
<accession>Q4MZD8</accession>
<dbReference type="KEGG" id="tpv:TP03_0585"/>
<sequence>MGYSRQNEKINRKWDIQKAKMDGLGKKFLNFIYRTRNLLHTEKVIKNVYLPLINSLLKKYPHLRFEGCFNSENEWQKGFDNYTFDHPVMQFVSYQLSLMNKGISKEEAFLRVTNFFLTNVQAEKVFYKNRIESEKKQRVSMAFGLDEEESLSYTAGSAYLAEVKGGSFRR</sequence>
<name>Q4MZD8_THEPA</name>
<dbReference type="VEuPathDB" id="PiroplasmaDB:TpMuguga_03g00585"/>
<dbReference type="InParanoid" id="Q4MZD8"/>